<keyword evidence="2" id="KW-1185">Reference proteome</keyword>
<protein>
    <submittedName>
        <fullName evidence="1">Uncharacterized protein</fullName>
    </submittedName>
</protein>
<dbReference type="AlphaFoldDB" id="A0A1G4USF4"/>
<proteinExistence type="predicted"/>
<dbReference type="EMBL" id="FMTP01000010">
    <property type="protein sequence ID" value="SCW95719.1"/>
    <property type="molecule type" value="Genomic_DNA"/>
</dbReference>
<reference evidence="2" key="1">
    <citation type="submission" date="2016-10" db="EMBL/GenBank/DDBJ databases">
        <authorList>
            <person name="Varghese N."/>
            <person name="Submissions S."/>
        </authorList>
    </citation>
    <scope>NUCLEOTIDE SEQUENCE [LARGE SCALE GENOMIC DNA]</scope>
    <source>
        <strain evidence="2">CGMCC 1.1761</strain>
    </source>
</reference>
<dbReference type="RefSeq" id="WP_091444205.1">
    <property type="nucleotide sequence ID" value="NZ_FMTP01000010.1"/>
</dbReference>
<evidence type="ECO:0000313" key="1">
    <source>
        <dbReference type="EMBL" id="SCW95719.1"/>
    </source>
</evidence>
<name>A0A1G4USF4_9HYPH</name>
<organism evidence="1 2">
    <name type="scientific">Ancylobacter rudongensis</name>
    <dbReference type="NCBI Taxonomy" id="177413"/>
    <lineage>
        <taxon>Bacteria</taxon>
        <taxon>Pseudomonadati</taxon>
        <taxon>Pseudomonadota</taxon>
        <taxon>Alphaproteobacteria</taxon>
        <taxon>Hyphomicrobiales</taxon>
        <taxon>Xanthobacteraceae</taxon>
        <taxon>Ancylobacter</taxon>
    </lineage>
</organism>
<sequence>MPLNDQAPIGEMDRSLPIDDDYVTYTLNLGKFQDFDLGLFATKWFDYRHLTPLQATRLYTAALEPVYQRIYAREFDREKAKYIKVADLDKLLEGLRRGDSHAKATFTACWRGRQVADALGMPYEIYLDLIVSARLRRWQRTQMPRPQHLYHEYDVEKVQLRWEEMQASDLYLAEHPAYMVQNYQGALHQNDYHEWLIKQARLRQNTAYYIARFIDEDRLPLDKVSSRLEPHLFEQVTSYLQ</sequence>
<gene>
    <name evidence="1" type="ORF">SAMN05660859_0100</name>
</gene>
<evidence type="ECO:0000313" key="2">
    <source>
        <dbReference type="Proteomes" id="UP000198889"/>
    </source>
</evidence>
<dbReference type="STRING" id="177413.SAMN05660859_0100"/>
<accession>A0A1G4USF4</accession>
<dbReference type="Proteomes" id="UP000198889">
    <property type="component" value="Unassembled WGS sequence"/>
</dbReference>